<sequence>MALLMQIPADVRMIREKRYREVQANAHGTDTITRRPLFSDFFSSLDQWRSVSSFKGDVRTFIDSGCSRELTARIPEEIIERIEFFAAQDRRSEIDWPTLRKRPKIVSPSLPPPFKACPFLDRLPTEIRVLIYKQVVQLNTTIAKPCCENSNKAEDVAEQKSTARELSNLMTVNSKICKELQRVIYEGRRFAIHVHSGYVGGGVEFVDTGRQPLQYHIGKFDDRFRRFALSDDFGFSSLAQIDVHIFPAKSKNRGDRAHGVLAANAMNAALVYLIQQRIEEGGKVNSLRIFIEAPNERTENEDSEAANTSSLGRKLGTTDPWWNDQTQEPLWTCFHGLSDIQLALQPFMHLHQVHDVTITLPWKFTSHKPTIEFLENLRSRMQSIAPLPIDDETLAAKIHCAHLAMENRVDWKSRIPLLTELEIQAEAECEDGDDAFADKVSD</sequence>
<gene>
    <name evidence="2" type="ORF">K489DRAFT_88200</name>
</gene>
<dbReference type="AlphaFoldDB" id="A0A6J3LSB6"/>
<reference evidence="2" key="3">
    <citation type="submission" date="2025-08" db="UniProtKB">
        <authorList>
            <consortium name="RefSeq"/>
        </authorList>
    </citation>
    <scope>IDENTIFICATION</scope>
    <source>
        <strain evidence="2">CBS 342.82</strain>
    </source>
</reference>
<name>A0A6J3LSB6_9PEZI</name>
<proteinExistence type="predicted"/>
<evidence type="ECO:0000313" key="2">
    <source>
        <dbReference type="RefSeq" id="XP_033455717.1"/>
    </source>
</evidence>
<dbReference type="OrthoDB" id="3939615at2759"/>
<protein>
    <recommendedName>
        <fullName evidence="3">F-box domain-containing protein</fullName>
    </recommendedName>
</protein>
<dbReference type="RefSeq" id="XP_033455717.1">
    <property type="nucleotide sequence ID" value="XM_033609004.1"/>
</dbReference>
<reference evidence="2" key="2">
    <citation type="submission" date="2020-04" db="EMBL/GenBank/DDBJ databases">
        <authorList>
            <consortium name="NCBI Genome Project"/>
        </authorList>
    </citation>
    <scope>NUCLEOTIDE SEQUENCE</scope>
    <source>
        <strain evidence="2">CBS 342.82</strain>
    </source>
</reference>
<organism evidence="2">
    <name type="scientific">Dissoconium aciculare CBS 342.82</name>
    <dbReference type="NCBI Taxonomy" id="1314786"/>
    <lineage>
        <taxon>Eukaryota</taxon>
        <taxon>Fungi</taxon>
        <taxon>Dikarya</taxon>
        <taxon>Ascomycota</taxon>
        <taxon>Pezizomycotina</taxon>
        <taxon>Dothideomycetes</taxon>
        <taxon>Dothideomycetidae</taxon>
        <taxon>Mycosphaerellales</taxon>
        <taxon>Dissoconiaceae</taxon>
        <taxon>Dissoconium</taxon>
    </lineage>
</organism>
<reference evidence="2" key="1">
    <citation type="submission" date="2020-01" db="EMBL/GenBank/DDBJ databases">
        <authorList>
            <consortium name="DOE Joint Genome Institute"/>
            <person name="Haridas S."/>
            <person name="Albert R."/>
            <person name="Binder M."/>
            <person name="Bloem J."/>
            <person name="Labutti K."/>
            <person name="Salamov A."/>
            <person name="Andreopoulos B."/>
            <person name="Baker S.E."/>
            <person name="Barry K."/>
            <person name="Bills G."/>
            <person name="Bluhm B.H."/>
            <person name="Cannon C."/>
            <person name="Castanera R."/>
            <person name="Culley D.E."/>
            <person name="Daum C."/>
            <person name="Ezra D."/>
            <person name="Gonzalez J.B."/>
            <person name="Henrissat B."/>
            <person name="Kuo A."/>
            <person name="Liang C."/>
            <person name="Lipzen A."/>
            <person name="Lutzoni F."/>
            <person name="Magnuson J."/>
            <person name="Mondo S."/>
            <person name="Nolan M."/>
            <person name="Ohm R."/>
            <person name="Pangilinan J."/>
            <person name="Park H.-J."/>
            <person name="Ramirez L."/>
            <person name="Alfaro M."/>
            <person name="Sun H."/>
            <person name="Tritt A."/>
            <person name="Yoshinaga Y."/>
            <person name="Zwiers L.-H."/>
            <person name="Turgeon B.G."/>
            <person name="Goodwin S.B."/>
            <person name="Spatafora J.W."/>
            <person name="Crous P.W."/>
            <person name="Grigoriev I.V."/>
        </authorList>
    </citation>
    <scope>NUCLEOTIDE SEQUENCE</scope>
    <source>
        <strain evidence="2">CBS 342.82</strain>
    </source>
</reference>
<accession>A0A6J3LSB6</accession>
<keyword evidence="1" id="KW-1185">Reference proteome</keyword>
<dbReference type="GeneID" id="54366805"/>
<dbReference type="Proteomes" id="UP000504637">
    <property type="component" value="Unplaced"/>
</dbReference>
<evidence type="ECO:0008006" key="3">
    <source>
        <dbReference type="Google" id="ProtNLM"/>
    </source>
</evidence>
<evidence type="ECO:0000313" key="1">
    <source>
        <dbReference type="Proteomes" id="UP000504637"/>
    </source>
</evidence>